<dbReference type="Gene3D" id="2.170.16.10">
    <property type="entry name" value="Hedgehog/Intein (Hint) domain"/>
    <property type="match status" value="1"/>
</dbReference>
<evidence type="ECO:0000256" key="2">
    <source>
        <dbReference type="ARBA" id="ARBA00022741"/>
    </source>
</evidence>
<dbReference type="Pfam" id="PF17289">
    <property type="entry name" value="Terminase_6C"/>
    <property type="match status" value="1"/>
</dbReference>
<reference evidence="9 10" key="2">
    <citation type="submission" date="2018-09" db="EMBL/GenBank/DDBJ databases">
        <title>Giant CbK-like Caulobacter bacteriophages have genetically divergent genomes.</title>
        <authorList>
            <person name="Wilson K."/>
            <person name="Ely B."/>
        </authorList>
    </citation>
    <scope>NUCLEOTIDE SEQUENCE [LARGE SCALE GENOMIC DNA]</scope>
</reference>
<name>A0A385ECD7_9CAUD</name>
<keyword evidence="3" id="KW-0068">Autocatalytic cleavage</keyword>
<dbReference type="InterPro" id="IPR004042">
    <property type="entry name" value="Intein_endonuc_central"/>
</dbReference>
<gene>
    <name evidence="9" type="ORF">CcrBL9_gp517</name>
</gene>
<dbReference type="GO" id="GO:0016539">
    <property type="term" value="P:intein-mediated protein splicing"/>
    <property type="evidence" value="ECO:0007669"/>
    <property type="project" value="InterPro"/>
</dbReference>
<evidence type="ECO:0000256" key="7">
    <source>
        <dbReference type="SAM" id="MobiDB-lite"/>
    </source>
</evidence>
<dbReference type="SUPFAM" id="SSF51294">
    <property type="entry name" value="Hedgehog/intein (Hint) domain"/>
    <property type="match status" value="1"/>
</dbReference>
<evidence type="ECO:0000256" key="4">
    <source>
        <dbReference type="ARBA" id="ARBA00022840"/>
    </source>
</evidence>
<dbReference type="InterPro" id="IPR027434">
    <property type="entry name" value="Homing_endonucl"/>
</dbReference>
<organism evidence="9 10">
    <name type="scientific">Caulobacter phage CcrBL9</name>
    <dbReference type="NCBI Taxonomy" id="2283270"/>
    <lineage>
        <taxon>Viruses</taxon>
        <taxon>Duplodnaviria</taxon>
        <taxon>Heunggongvirae</taxon>
        <taxon>Uroviricota</taxon>
        <taxon>Caudoviricetes</taxon>
        <taxon>Jeanschmidtviridae</taxon>
        <taxon>Bertelyvirus</taxon>
        <taxon>Bertelyvirus BL9</taxon>
    </lineage>
</organism>
<dbReference type="InterPro" id="IPR006517">
    <property type="entry name" value="Phage_terminase_lsu-like_C"/>
</dbReference>
<keyword evidence="2" id="KW-0547">Nucleotide-binding</keyword>
<keyword evidence="5" id="KW-0651">Protein splicing</keyword>
<feature type="domain" description="DOD-type homing endonuclease" evidence="8">
    <location>
        <begin position="353"/>
        <end position="413"/>
    </location>
</feature>
<dbReference type="InterPro" id="IPR006141">
    <property type="entry name" value="Intein_N"/>
</dbReference>
<evidence type="ECO:0000256" key="1">
    <source>
        <dbReference type="ARBA" id="ARBA00022612"/>
    </source>
</evidence>
<keyword evidence="10" id="KW-1185">Reference proteome</keyword>
<dbReference type="InterPro" id="IPR036844">
    <property type="entry name" value="Hint_dom_sf"/>
</dbReference>
<keyword evidence="4" id="KW-0067">ATP-binding</keyword>
<reference evidence="10" key="1">
    <citation type="submission" date="2018-07" db="EMBL/GenBank/DDBJ databases">
        <title>Giant CbK-like Caulobacter bacteriophages have genetically divergent genomes.</title>
        <authorList>
            <person name="Wilson K.M."/>
            <person name="Ely B."/>
        </authorList>
    </citation>
    <scope>NUCLEOTIDE SEQUENCE [LARGE SCALE GENOMIC DNA]</scope>
</reference>
<dbReference type="PROSITE" id="PS50819">
    <property type="entry name" value="INTEIN_ENDONUCLEASE"/>
    <property type="match status" value="1"/>
</dbReference>
<dbReference type="GO" id="GO:0004519">
    <property type="term" value="F:endonuclease activity"/>
    <property type="evidence" value="ECO:0007669"/>
    <property type="project" value="InterPro"/>
</dbReference>
<dbReference type="InterPro" id="IPR003587">
    <property type="entry name" value="Hint_dom_N"/>
</dbReference>
<dbReference type="SMART" id="SM00306">
    <property type="entry name" value="HintN"/>
    <property type="match status" value="1"/>
</dbReference>
<evidence type="ECO:0000259" key="8">
    <source>
        <dbReference type="PROSITE" id="PS50819"/>
    </source>
</evidence>
<dbReference type="CDD" id="cd00081">
    <property type="entry name" value="Hint"/>
    <property type="match status" value="1"/>
</dbReference>
<dbReference type="NCBIfam" id="TIGR01630">
    <property type="entry name" value="psiM2_ORF9"/>
    <property type="match status" value="1"/>
</dbReference>
<evidence type="ECO:0000256" key="3">
    <source>
        <dbReference type="ARBA" id="ARBA00022813"/>
    </source>
</evidence>
<feature type="region of interest" description="Disordered" evidence="7">
    <location>
        <begin position="1"/>
        <end position="26"/>
    </location>
</feature>
<evidence type="ECO:0000256" key="6">
    <source>
        <dbReference type="ARBA" id="ARBA00023219"/>
    </source>
</evidence>
<dbReference type="InterPro" id="IPR035421">
    <property type="entry name" value="Terminase_6C"/>
</dbReference>
<dbReference type="Gene3D" id="3.10.28.10">
    <property type="entry name" value="Homing endonucleases"/>
    <property type="match status" value="1"/>
</dbReference>
<proteinExistence type="predicted"/>
<evidence type="ECO:0000313" key="9">
    <source>
        <dbReference type="EMBL" id="AXQ69541.1"/>
    </source>
</evidence>
<dbReference type="Proteomes" id="UP000259421">
    <property type="component" value="Segment"/>
</dbReference>
<protein>
    <submittedName>
        <fullName evidence="9">Putative terminase large subunit</fullName>
    </submittedName>
</protein>
<keyword evidence="6" id="KW-0231">Viral genome packaging</keyword>
<dbReference type="GO" id="GO:0005524">
    <property type="term" value="F:ATP binding"/>
    <property type="evidence" value="ECO:0007669"/>
    <property type="project" value="UniProtKB-KW"/>
</dbReference>
<dbReference type="Gene3D" id="3.30.420.240">
    <property type="match status" value="1"/>
</dbReference>
<keyword evidence="1" id="KW-1188">Viral release from host cell</keyword>
<dbReference type="PROSITE" id="PS50817">
    <property type="entry name" value="INTEIN_N_TER"/>
    <property type="match status" value="1"/>
</dbReference>
<evidence type="ECO:0000256" key="5">
    <source>
        <dbReference type="ARBA" id="ARBA00023000"/>
    </source>
</evidence>
<dbReference type="NCBIfam" id="TIGR01443">
    <property type="entry name" value="intein_Cterm"/>
    <property type="match status" value="1"/>
</dbReference>
<dbReference type="InterPro" id="IPR030934">
    <property type="entry name" value="Intein_C"/>
</dbReference>
<dbReference type="EMBL" id="MH588546">
    <property type="protein sequence ID" value="AXQ69541.1"/>
    <property type="molecule type" value="Genomic_DNA"/>
</dbReference>
<evidence type="ECO:0000313" key="10">
    <source>
        <dbReference type="Proteomes" id="UP000259421"/>
    </source>
</evidence>
<sequence>MTLASHKTALSPYPHEERAKRRAGVRRMRKLAEDIRADHVRDREQDPQRAAAATAITGVTEPHHQVALLEQIADKIQTEHLDKLYPLARDDFSAFCEVISPEEPPESPWHIWLTNFLQEVELSPDLNKVVLNVPPGHAKPLHEDTLVLMGDGAYRPLKDIQVGDRVWTHAGRARPVTAVHEQGKLSTVEIVTEAGRIVRAAPDHPFLVKLGTKDDGTPIAEWINAGDLRPGMPVVISAHKPPSVEHRHYDGDHTTAETYNKPLRRAEALGYMALGGALHWQKSKTQVTPSPDFRLSTHKRALMKHIVKLVKTGLGHHISVCKVASQNTFVARLGVKGFRDLNAGDWFTYEPEKRRVPPCIFTASKDEIAAFLGAAFSLRGEVIRRLRGKNLRLYHRSMDLLLDVQKLCATLGAAGSLDRGDPDFGGRPCLNLDFAAVAALQAAGVSFDGETDTDLVNQPPFTMLIPRPSDTDAVVSVLPAKKARCLCLTVEEDHSFTAETLVVKNSTYASRLFVAWRLGRDPNQRIIGGGHSQNFVENEFSSKIRNIVTSPEFQRVFPGITVDHQTNAKQQWAIAGYKGQYVARGVGQGIHGFRATFICVDDPYSKIEDANSPVHRRKVEQWFDADIGSRALPNCKTFLIMTRFHGEDLTNHLEEMNKVLPDNAKWKIVTVPAICFDEETDLLGRKIGEFLWDYYPLSYFVDKKIQFGFLGFALTYQQVSSAANPDNIASKFNFYDSLPHESPEVKARAPRDQFGRPQINEGDFYRRTIVSVDTASKTTERADYTVVQVWREDFRGKHYLVHQDRRKVEFNDLISMIEAPAIKYRADQILVEDKGSGTQYLQNRGSTDNQKRQAPCPLVAVNPGVAGKSFRFDGVTPMIEGGDVWLPKDAPWIEQLLVEIGQFPDSAHDDQVDAMSQYLNHAKKNRTRYGSRKITKHT</sequence>
<accession>A0A385ECD7</accession>